<feature type="compositionally biased region" description="Low complexity" evidence="1">
    <location>
        <begin position="328"/>
        <end position="342"/>
    </location>
</feature>
<dbReference type="EMBL" id="CAICTM010000005">
    <property type="protein sequence ID" value="CAB9496439.1"/>
    <property type="molecule type" value="Genomic_DNA"/>
</dbReference>
<accession>A0A9N8D903</accession>
<dbReference type="InterPro" id="IPR029044">
    <property type="entry name" value="Nucleotide-diphossugar_trans"/>
</dbReference>
<dbReference type="InterPro" id="IPR050587">
    <property type="entry name" value="GNT1/Glycosyltrans_8"/>
</dbReference>
<protein>
    <submittedName>
        <fullName evidence="2">Glycogenin-1</fullName>
    </submittedName>
</protein>
<dbReference type="SUPFAM" id="SSF53448">
    <property type="entry name" value="Nucleotide-diphospho-sugar transferases"/>
    <property type="match status" value="1"/>
</dbReference>
<dbReference type="Gene3D" id="3.90.550.10">
    <property type="entry name" value="Spore Coat Polysaccharide Biosynthesis Protein SpsA, Chain A"/>
    <property type="match status" value="1"/>
</dbReference>
<dbReference type="InterPro" id="IPR002495">
    <property type="entry name" value="Glyco_trans_8"/>
</dbReference>
<dbReference type="Pfam" id="PF01501">
    <property type="entry name" value="Glyco_transf_8"/>
    <property type="match status" value="1"/>
</dbReference>
<feature type="region of interest" description="Disordered" evidence="1">
    <location>
        <begin position="322"/>
        <end position="345"/>
    </location>
</feature>
<dbReference type="Proteomes" id="UP001153069">
    <property type="component" value="Unassembled WGS sequence"/>
</dbReference>
<dbReference type="PANTHER" id="PTHR11183">
    <property type="entry name" value="GLYCOGENIN SUBFAMILY MEMBER"/>
    <property type="match status" value="1"/>
</dbReference>
<reference evidence="2" key="1">
    <citation type="submission" date="2020-06" db="EMBL/GenBank/DDBJ databases">
        <authorList>
            <consortium name="Plant Systems Biology data submission"/>
        </authorList>
    </citation>
    <scope>NUCLEOTIDE SEQUENCE</scope>
    <source>
        <strain evidence="2">D6</strain>
    </source>
</reference>
<dbReference type="AlphaFoldDB" id="A0A9N8D903"/>
<name>A0A9N8D903_9STRA</name>
<evidence type="ECO:0000313" key="2">
    <source>
        <dbReference type="EMBL" id="CAB9496439.1"/>
    </source>
</evidence>
<proteinExistence type="predicted"/>
<dbReference type="GO" id="GO:0016757">
    <property type="term" value="F:glycosyltransferase activity"/>
    <property type="evidence" value="ECO:0007669"/>
    <property type="project" value="InterPro"/>
</dbReference>
<keyword evidence="3" id="KW-1185">Reference proteome</keyword>
<dbReference type="OrthoDB" id="2014201at2759"/>
<sequence length="397" mass="44786">MVEISEVVVDPVLVQVVAQFPPRADAIITLVASDDYLPGAQTLLYSVQKNLRKNVPYPPELVVLVTPEVSPETRRALWPALCTRITEVSVIGLPQGGINKSIGTNQNSTPFDNDCPGLTKLHAFSLVVYDTIVFLEPDCLVLDDLYPLIQKGKVYTESEALVAAAPDLFPPDKFNSGVMVIRPNSETFDNMMAQKSLLTNYANNDTGFLNAYYSEWFTQMAPLARLPFTYNAQRALYDMTYPQGHFNYWDIAVAPDLKVLHYSGYPKPWEDSKPANGGSAKKARTGDTLTDLWRQWHQKSHNYCVRYHKEREKEAVWRASAETRQKQLEQQQQHLPKQQNPKQVHKLVSKRFKELRQEGHDTKDAMAMARAEHGLSDEQLEPASVGAQVASMFGVMM</sequence>
<evidence type="ECO:0000313" key="3">
    <source>
        <dbReference type="Proteomes" id="UP001153069"/>
    </source>
</evidence>
<comment type="caution">
    <text evidence="2">The sequence shown here is derived from an EMBL/GenBank/DDBJ whole genome shotgun (WGS) entry which is preliminary data.</text>
</comment>
<gene>
    <name evidence="2" type="ORF">SEMRO_5_G004140.1</name>
</gene>
<organism evidence="2 3">
    <name type="scientific">Seminavis robusta</name>
    <dbReference type="NCBI Taxonomy" id="568900"/>
    <lineage>
        <taxon>Eukaryota</taxon>
        <taxon>Sar</taxon>
        <taxon>Stramenopiles</taxon>
        <taxon>Ochrophyta</taxon>
        <taxon>Bacillariophyta</taxon>
        <taxon>Bacillariophyceae</taxon>
        <taxon>Bacillariophycidae</taxon>
        <taxon>Naviculales</taxon>
        <taxon>Naviculaceae</taxon>
        <taxon>Seminavis</taxon>
    </lineage>
</organism>
<evidence type="ECO:0000256" key="1">
    <source>
        <dbReference type="SAM" id="MobiDB-lite"/>
    </source>
</evidence>